<dbReference type="Proteomes" id="UP000005870">
    <property type="component" value="Chromosome"/>
</dbReference>
<dbReference type="KEGG" id="psd:DSC_06485"/>
<name>G7URS0_PSEUP</name>
<protein>
    <submittedName>
        <fullName evidence="1">Uncharacterized protein</fullName>
    </submittedName>
</protein>
<evidence type="ECO:0000313" key="2">
    <source>
        <dbReference type="Proteomes" id="UP000005870"/>
    </source>
</evidence>
<keyword evidence="2" id="KW-1185">Reference proteome</keyword>
<accession>G7URS0</accession>
<organism evidence="1 2">
    <name type="scientific">Pseudoxanthomonas spadix (strain BD-a59)</name>
    <dbReference type="NCBI Taxonomy" id="1045855"/>
    <lineage>
        <taxon>Bacteria</taxon>
        <taxon>Pseudomonadati</taxon>
        <taxon>Pseudomonadota</taxon>
        <taxon>Gammaproteobacteria</taxon>
        <taxon>Lysobacterales</taxon>
        <taxon>Lysobacteraceae</taxon>
        <taxon>Pseudoxanthomonas</taxon>
    </lineage>
</organism>
<sequence>MADIVRQRRWMPQAPVPARGVGHLHGWLARQLLVRLPMT</sequence>
<evidence type="ECO:0000313" key="1">
    <source>
        <dbReference type="EMBL" id="AER55948.1"/>
    </source>
</evidence>
<reference evidence="1 2" key="1">
    <citation type="journal article" date="2012" name="J. Bacteriol.">
        <title>Complete Genome Sequence of the BTEX-Degrading Bacterium Pseudoxanthomonas spadix BD-a59.</title>
        <authorList>
            <person name="Lee S.H."/>
            <person name="Jin H.M."/>
            <person name="Lee H.J."/>
            <person name="Kim J.M."/>
            <person name="Jeon C.O."/>
        </authorList>
    </citation>
    <scope>NUCLEOTIDE SEQUENCE [LARGE SCALE GENOMIC DNA]</scope>
    <source>
        <strain evidence="1 2">BD-a59</strain>
    </source>
</reference>
<gene>
    <name evidence="1" type="ordered locus">DSC_06485</name>
</gene>
<dbReference type="HOGENOM" id="CLU_3315764_0_0_6"/>
<dbReference type="AlphaFoldDB" id="G7URS0"/>
<dbReference type="EMBL" id="CP003093">
    <property type="protein sequence ID" value="AER55948.1"/>
    <property type="molecule type" value="Genomic_DNA"/>
</dbReference>
<proteinExistence type="predicted"/>